<organism evidence="6 7">
    <name type="scientific">Lobosporangium transversale</name>
    <dbReference type="NCBI Taxonomy" id="64571"/>
    <lineage>
        <taxon>Eukaryota</taxon>
        <taxon>Fungi</taxon>
        <taxon>Fungi incertae sedis</taxon>
        <taxon>Mucoromycota</taxon>
        <taxon>Mortierellomycotina</taxon>
        <taxon>Mortierellomycetes</taxon>
        <taxon>Mortierellales</taxon>
        <taxon>Mortierellaceae</taxon>
        <taxon>Lobosporangium</taxon>
    </lineage>
</organism>
<dbReference type="GO" id="GO:1990234">
    <property type="term" value="C:transferase complex"/>
    <property type="evidence" value="ECO:0007669"/>
    <property type="project" value="UniProtKB-ARBA"/>
</dbReference>
<evidence type="ECO:0000259" key="5">
    <source>
        <dbReference type="Pfam" id="PF12937"/>
    </source>
</evidence>
<dbReference type="Gene3D" id="1.20.1280.50">
    <property type="match status" value="1"/>
</dbReference>
<evidence type="ECO:0000313" key="6">
    <source>
        <dbReference type="EMBL" id="ORZ16055.1"/>
    </source>
</evidence>
<dbReference type="PANTHER" id="PTHR22847:SF637">
    <property type="entry name" value="WD REPEAT DOMAIN 5B"/>
    <property type="match status" value="1"/>
</dbReference>
<name>A0A1Y2GP68_9FUNG</name>
<dbReference type="PANTHER" id="PTHR22847">
    <property type="entry name" value="WD40 REPEAT PROTEIN"/>
    <property type="match status" value="1"/>
</dbReference>
<keyword evidence="2" id="KW-0677">Repeat</keyword>
<dbReference type="InParanoid" id="A0A1Y2GP68"/>
<dbReference type="SUPFAM" id="SSF81383">
    <property type="entry name" value="F-box domain"/>
    <property type="match status" value="1"/>
</dbReference>
<evidence type="ECO:0000256" key="1">
    <source>
        <dbReference type="ARBA" id="ARBA00022574"/>
    </source>
</evidence>
<dbReference type="AlphaFoldDB" id="A0A1Y2GP68"/>
<dbReference type="Proteomes" id="UP000193648">
    <property type="component" value="Unassembled WGS sequence"/>
</dbReference>
<comment type="caution">
    <text evidence="6">The sequence shown here is derived from an EMBL/GenBank/DDBJ whole genome shotgun (WGS) entry which is preliminary data.</text>
</comment>
<proteinExistence type="predicted"/>
<dbReference type="EMBL" id="MCFF01000018">
    <property type="protein sequence ID" value="ORZ16055.1"/>
    <property type="molecule type" value="Genomic_DNA"/>
</dbReference>
<feature type="region of interest" description="Disordered" evidence="4">
    <location>
        <begin position="215"/>
        <end position="249"/>
    </location>
</feature>
<dbReference type="InterPro" id="IPR015943">
    <property type="entry name" value="WD40/YVTN_repeat-like_dom_sf"/>
</dbReference>
<dbReference type="SMART" id="SM00320">
    <property type="entry name" value="WD40"/>
    <property type="match status" value="2"/>
</dbReference>
<dbReference type="GeneID" id="33571942"/>
<dbReference type="PROSITE" id="PS50082">
    <property type="entry name" value="WD_REPEATS_2"/>
    <property type="match status" value="2"/>
</dbReference>
<evidence type="ECO:0000256" key="2">
    <source>
        <dbReference type="ARBA" id="ARBA00022737"/>
    </source>
</evidence>
<dbReference type="SUPFAM" id="SSF50978">
    <property type="entry name" value="WD40 repeat-like"/>
    <property type="match status" value="1"/>
</dbReference>
<feature type="domain" description="F-box" evidence="5">
    <location>
        <begin position="34"/>
        <end position="81"/>
    </location>
</feature>
<dbReference type="Pfam" id="PF00400">
    <property type="entry name" value="WD40"/>
    <property type="match status" value="2"/>
</dbReference>
<keyword evidence="7" id="KW-1185">Reference proteome</keyword>
<dbReference type="RefSeq" id="XP_021881402.1">
    <property type="nucleotide sequence ID" value="XM_022030099.1"/>
</dbReference>
<evidence type="ECO:0000256" key="4">
    <source>
        <dbReference type="SAM" id="MobiDB-lite"/>
    </source>
</evidence>
<reference evidence="6 7" key="1">
    <citation type="submission" date="2016-07" db="EMBL/GenBank/DDBJ databases">
        <title>Pervasive Adenine N6-methylation of Active Genes in Fungi.</title>
        <authorList>
            <consortium name="DOE Joint Genome Institute"/>
            <person name="Mondo S.J."/>
            <person name="Dannebaum R.O."/>
            <person name="Kuo R.C."/>
            <person name="Labutti K."/>
            <person name="Haridas S."/>
            <person name="Kuo A."/>
            <person name="Salamov A."/>
            <person name="Ahrendt S.R."/>
            <person name="Lipzen A."/>
            <person name="Sullivan W."/>
            <person name="Andreopoulos W.B."/>
            <person name="Clum A."/>
            <person name="Lindquist E."/>
            <person name="Daum C."/>
            <person name="Ramamoorthy G.K."/>
            <person name="Gryganskyi A."/>
            <person name="Culley D."/>
            <person name="Magnuson J.K."/>
            <person name="James T.Y."/>
            <person name="O'Malley M.A."/>
            <person name="Stajich J.E."/>
            <person name="Spatafora J.W."/>
            <person name="Visel A."/>
            <person name="Grigoriev I.V."/>
        </authorList>
    </citation>
    <scope>NUCLEOTIDE SEQUENCE [LARGE SCALE GENOMIC DNA]</scope>
    <source>
        <strain evidence="6 7">NRRL 3116</strain>
    </source>
</reference>
<feature type="compositionally biased region" description="Low complexity" evidence="4">
    <location>
        <begin position="235"/>
        <end position="249"/>
    </location>
</feature>
<dbReference type="PROSITE" id="PS00678">
    <property type="entry name" value="WD_REPEATS_1"/>
    <property type="match status" value="1"/>
</dbReference>
<dbReference type="Pfam" id="PF12937">
    <property type="entry name" value="F-box-like"/>
    <property type="match status" value="1"/>
</dbReference>
<accession>A0A1Y2GP68</accession>
<dbReference type="OrthoDB" id="1932312at2759"/>
<dbReference type="PROSITE" id="PS50294">
    <property type="entry name" value="WD_REPEATS_REGION"/>
    <property type="match status" value="2"/>
</dbReference>
<keyword evidence="1 3" id="KW-0853">WD repeat</keyword>
<feature type="repeat" description="WD" evidence="3">
    <location>
        <begin position="363"/>
        <end position="397"/>
    </location>
</feature>
<protein>
    <submittedName>
        <fullName evidence="6">WD40-repeat-containing domain protein</fullName>
    </submittedName>
</protein>
<sequence>MSIIMVNSIVPEDIASSIQAFNASSLQKTLPSRQLPNEILLNIFLEIAHLHPSTLKDLYSICKRWYYIVIKYEDLFWRTATLSAFPCVLSPTPMLSSYKHSEKHELHGFGPLNGLQLKQRLQECGKPSITTSFNSYWKEMFSICSGWIHQKANTLVVQPYQSPQQASAHESLLQNSFMLENIESQCQAEGRTALKVEDATNRGCQSLSIGQRDFAVQHQHQHHHHLQDQYDDSSLRSSSGSSSGSSFRSMAHKCRDINSPLKNTSSIPLEVALPASTTIARSITLRQQQQREGKEGDQQSIQREEAVLVDDILSCSLCSYTDVCLILQARICVRTHRDRNRPLMQVLDWPMKDSEFVDIDDEAHSHRDLISGLAVNDIGTLLASCSIDGTVRVWDVNPRWRYPRSQQKNSFDNSNSNGSNDMIAAISFSQKIRMYGQPIQSRWLLLGHIGWVNAVDIKNTTVVSGGSDHTLRVWDALSGELLRVIPDLYLSRDIGLGIYSVAIYGAGGINVSVENNNASLFKHEQECNNLHRRGWIIGSGSITEGYQIHDLNTGTLIMDLDEPLCSKDHLRFETDLYQQYACKIIITDVVIVTNSKLEGMLCVWSKETGQFLYRIQVCPLDIYSLNQGRRDRSQGLHSHGHSHPQATTRLLDINPSLRRVVKTIDQTRPRLRRMMAYSAGETIWKNPEATAGSDSTIHMFRINRSGSILMCTLCNGRMAVFEFGASPKHRYGKDTWVIQAPLPPSIAASYLGNQAQQQPYQGELQQRREHQCTIQAWIWMRNSESTNHIALI</sequence>
<dbReference type="InterPro" id="IPR036047">
    <property type="entry name" value="F-box-like_dom_sf"/>
</dbReference>
<evidence type="ECO:0000313" key="7">
    <source>
        <dbReference type="Proteomes" id="UP000193648"/>
    </source>
</evidence>
<gene>
    <name evidence="6" type="ORF">BCR41DRAFT_422077</name>
</gene>
<dbReference type="STRING" id="64571.A0A1Y2GP68"/>
<dbReference type="InterPro" id="IPR001680">
    <property type="entry name" value="WD40_rpt"/>
</dbReference>
<dbReference type="InterPro" id="IPR001810">
    <property type="entry name" value="F-box_dom"/>
</dbReference>
<dbReference type="InterPro" id="IPR036322">
    <property type="entry name" value="WD40_repeat_dom_sf"/>
</dbReference>
<feature type="repeat" description="WD" evidence="3">
    <location>
        <begin position="445"/>
        <end position="484"/>
    </location>
</feature>
<dbReference type="CDD" id="cd09917">
    <property type="entry name" value="F-box_SF"/>
    <property type="match status" value="1"/>
</dbReference>
<dbReference type="InterPro" id="IPR019775">
    <property type="entry name" value="WD40_repeat_CS"/>
</dbReference>
<dbReference type="Gene3D" id="2.130.10.10">
    <property type="entry name" value="YVTN repeat-like/Quinoprotein amine dehydrogenase"/>
    <property type="match status" value="1"/>
</dbReference>
<evidence type="ECO:0000256" key="3">
    <source>
        <dbReference type="PROSITE-ProRule" id="PRU00221"/>
    </source>
</evidence>